<organism evidence="1 2">
    <name type="scientific">Trifolium pratense</name>
    <name type="common">Red clover</name>
    <dbReference type="NCBI Taxonomy" id="57577"/>
    <lineage>
        <taxon>Eukaryota</taxon>
        <taxon>Viridiplantae</taxon>
        <taxon>Streptophyta</taxon>
        <taxon>Embryophyta</taxon>
        <taxon>Tracheophyta</taxon>
        <taxon>Spermatophyta</taxon>
        <taxon>Magnoliopsida</taxon>
        <taxon>eudicotyledons</taxon>
        <taxon>Gunneridae</taxon>
        <taxon>Pentapetalae</taxon>
        <taxon>rosids</taxon>
        <taxon>fabids</taxon>
        <taxon>Fabales</taxon>
        <taxon>Fabaceae</taxon>
        <taxon>Papilionoideae</taxon>
        <taxon>50 kb inversion clade</taxon>
        <taxon>NPAAA clade</taxon>
        <taxon>Hologalegina</taxon>
        <taxon>IRL clade</taxon>
        <taxon>Trifolieae</taxon>
        <taxon>Trifolium</taxon>
    </lineage>
</organism>
<name>A0ACB0L6C2_TRIPR</name>
<dbReference type="Proteomes" id="UP001177021">
    <property type="component" value="Unassembled WGS sequence"/>
</dbReference>
<reference evidence="1" key="1">
    <citation type="submission" date="2023-10" db="EMBL/GenBank/DDBJ databases">
        <authorList>
            <person name="Rodriguez Cubillos JULIANA M."/>
            <person name="De Vega J."/>
        </authorList>
    </citation>
    <scope>NUCLEOTIDE SEQUENCE</scope>
</reference>
<comment type="caution">
    <text evidence="1">The sequence shown here is derived from an EMBL/GenBank/DDBJ whole genome shotgun (WGS) entry which is preliminary data.</text>
</comment>
<evidence type="ECO:0000313" key="1">
    <source>
        <dbReference type="EMBL" id="CAJ2664165.1"/>
    </source>
</evidence>
<protein>
    <submittedName>
        <fullName evidence="1">Uncharacterized protein</fullName>
    </submittedName>
</protein>
<sequence length="107" mass="12144">MNQQATKMINKKTNGNNMKYTKIVLCHTSCVIALQNIHSNSNMETNKTTNHPKKPPNFQTKVHTQLKNAYSILDYQPQMLNPAKTGQKVLELRAGEYILFKPAPDTT</sequence>
<proteinExistence type="predicted"/>
<dbReference type="EMBL" id="CASHSV030000409">
    <property type="protein sequence ID" value="CAJ2664165.1"/>
    <property type="molecule type" value="Genomic_DNA"/>
</dbReference>
<evidence type="ECO:0000313" key="2">
    <source>
        <dbReference type="Proteomes" id="UP001177021"/>
    </source>
</evidence>
<gene>
    <name evidence="1" type="ORF">MILVUS5_LOCUS29447</name>
</gene>
<keyword evidence="2" id="KW-1185">Reference proteome</keyword>
<accession>A0ACB0L6C2</accession>